<feature type="region of interest" description="Disordered" evidence="1">
    <location>
        <begin position="1085"/>
        <end position="1119"/>
    </location>
</feature>
<evidence type="ECO:0000313" key="2">
    <source>
        <dbReference type="EMBL" id="CBY23414.1"/>
    </source>
</evidence>
<protein>
    <recommendedName>
        <fullName evidence="4">SCO-spondin</fullName>
    </recommendedName>
</protein>
<dbReference type="Pfam" id="PF00090">
    <property type="entry name" value="TSP_1"/>
    <property type="match status" value="4"/>
</dbReference>
<feature type="region of interest" description="Disordered" evidence="1">
    <location>
        <begin position="954"/>
        <end position="976"/>
    </location>
</feature>
<reference evidence="2" key="1">
    <citation type="journal article" date="2010" name="Science">
        <title>Plasticity of animal genome architecture unmasked by rapid evolution of a pelagic tunicate.</title>
        <authorList>
            <person name="Denoeud F."/>
            <person name="Henriet S."/>
            <person name="Mungpakdee S."/>
            <person name="Aury J.M."/>
            <person name="Da Silva C."/>
            <person name="Brinkmann H."/>
            <person name="Mikhaleva J."/>
            <person name="Olsen L.C."/>
            <person name="Jubin C."/>
            <person name="Canestro C."/>
            <person name="Bouquet J.M."/>
            <person name="Danks G."/>
            <person name="Poulain J."/>
            <person name="Campsteijn C."/>
            <person name="Adamski M."/>
            <person name="Cross I."/>
            <person name="Yadetie F."/>
            <person name="Muffato M."/>
            <person name="Louis A."/>
            <person name="Butcher S."/>
            <person name="Tsagkogeorga G."/>
            <person name="Konrad A."/>
            <person name="Singh S."/>
            <person name="Jensen M.F."/>
            <person name="Cong E.H."/>
            <person name="Eikeseth-Otteraa H."/>
            <person name="Noel B."/>
            <person name="Anthouard V."/>
            <person name="Porcel B.M."/>
            <person name="Kachouri-Lafond R."/>
            <person name="Nishino A."/>
            <person name="Ugolini M."/>
            <person name="Chourrout P."/>
            <person name="Nishida H."/>
            <person name="Aasland R."/>
            <person name="Huzurbazar S."/>
            <person name="Westhof E."/>
            <person name="Delsuc F."/>
            <person name="Lehrach H."/>
            <person name="Reinhardt R."/>
            <person name="Weissenbach J."/>
            <person name="Roy S.W."/>
            <person name="Artiguenave F."/>
            <person name="Postlethwait J.H."/>
            <person name="Manak J.R."/>
            <person name="Thompson E.M."/>
            <person name="Jaillon O."/>
            <person name="Du Pasquier L."/>
            <person name="Boudinot P."/>
            <person name="Liberles D.A."/>
            <person name="Volff J.N."/>
            <person name="Philippe H."/>
            <person name="Lenhard B."/>
            <person name="Roest Crollius H."/>
            <person name="Wincker P."/>
            <person name="Chourrout D."/>
        </authorList>
    </citation>
    <scope>NUCLEOTIDE SEQUENCE [LARGE SCALE GENOMIC DNA]</scope>
</reference>
<dbReference type="EMBL" id="FN653021">
    <property type="protein sequence ID" value="CBY23414.1"/>
    <property type="molecule type" value="Genomic_DNA"/>
</dbReference>
<keyword evidence="3" id="KW-1185">Reference proteome</keyword>
<feature type="region of interest" description="Disordered" evidence="1">
    <location>
        <begin position="218"/>
        <end position="287"/>
    </location>
</feature>
<sequence>MYPASGRAGAIGRPVPPRAERTPCSRARASAFATDSLTPLRAVALARRTRESLAAILSAQRKKPRNLAGQTGAPGARAVGIAAAARDLARVRAPAARPAVRTAQARTTSTRNVLRSASGDLPWTDELDYASGDGSVSSTDYNVYPDGSEVPMPDENYPVEDEIDINVSAIDEISITKKPEIDGVDIIFDGSDIFTTANYYENFDETTMRSIVVENPEPNEYLSTSSGSIESTTTSTTTTTPKKTSTTKTIEEIDQEEIETEANDTYSTDTSSTSSSSSSENDSSSCECSPESTSPCSCVSKNIPEPDPDHSAPELDCDILSGERCAPETTTELPAVETTIEYIETTTPDFFTVTEIICNSTEIEENEGTTVATLETTPETFIETTTEEIGPDFITVLDCNTTEASEALVTTAPFIDTTQPEIIETTVEVVLETTTIALETSYVTEIDCETIEPTESPDCDCADEECPINCPPNCETDDCSSEPDCENSSNCNREEPEEADSAPEPDCNSDCELTEITKPTENPENGLDFELTTAEPLGPFVTYYDNQGPLVTTDGPPGPPKKPDTCVELWSEWSPCDCIDQRSMRSRERVCFCENCLEDLFEEEVCTEPCEEHETKTQMPEPSTSEPNSHTSKIEQLRTISMGTSMIMTTSQSMELTSSNSNLQTLATLTTTDSHNTPSYTLNTTAYEEMSSSSQDQFLETVTGDSNVDLYDSSSWPSSSRATDASSTATENWTGRGLTTSTPAMTFAPALKTTSETTVATNDLEATTEFLVKITTSSPSTTLSKITENYLLEEITDDEDDCLCFQDFEGSGIDDTGSGSRSCCENYPTTEPELMQTTQFTEIGTIKPESEIITTKAPDLEPATKNSKLETDITTKVYKTQPYNTTELPIAPPIETTEAAQTESPYLETGIETTTTTTTTHQPTYKEEILDVSTPRSIDFITIIDCETTETADELTTSNYKPTKVPPTERSLSSTKSIEQISQVQATTEQMNCDWNCEQDIPSSTVETNPFQNCDEDNDCITIPEKIIETSSSTLPITTTFQTTTSTTVDNIDYVDVEDSITSTKVIACDKGNWEPWGPCSTTCGEDGTRTRKRPCGSGCDKDKEDERPEESAPCDASDCAPCPKQECDCSVPACDRPKDCECKDELKEMCAWTAWSGFCGCSATCDEGIQARTRKCFCGDEEAIGLPQPGCDGEPQEEVSCNEGPCDPTENCLENGLVCSSGEWSDFGPCDAPCGETGQQTRERSCECPEGIPADNEECGCGELSECKTCRGECDNEAEPWTNWSPCECEMEKPERSRFRECDSCDDSVPLVETETCPPGECVPEMTLDDCLGDWEDWGPCDAVCGVGTRTRERPCKCGQSGCPGCEETSEEEECIGDQEPCEAGPWSEYGECEAKCDEPGQQFRTRECFCPPGIDEDHPDCGCEGTSDCKSCVGSCSCPTKWKPWGPCDGICDGF</sequence>
<dbReference type="InterPro" id="IPR000884">
    <property type="entry name" value="TSP1_rpt"/>
</dbReference>
<dbReference type="PROSITE" id="PS50092">
    <property type="entry name" value="TSP1"/>
    <property type="match status" value="6"/>
</dbReference>
<feature type="compositionally biased region" description="Low complexity" evidence="1">
    <location>
        <begin position="267"/>
        <end position="287"/>
    </location>
</feature>
<dbReference type="Proteomes" id="UP000001307">
    <property type="component" value="Unassembled WGS sequence"/>
</dbReference>
<dbReference type="InParanoid" id="E4X1U7"/>
<dbReference type="Gene3D" id="2.20.100.10">
    <property type="entry name" value="Thrombospondin type-1 (TSP1) repeat"/>
    <property type="match status" value="3"/>
</dbReference>
<name>E4X1U7_OIKDI</name>
<feature type="compositionally biased region" description="Acidic residues" evidence="1">
    <location>
        <begin position="252"/>
        <end position="262"/>
    </location>
</feature>
<feature type="region of interest" description="Disordered" evidence="1">
    <location>
        <begin position="713"/>
        <end position="741"/>
    </location>
</feature>
<evidence type="ECO:0008006" key="4">
    <source>
        <dbReference type="Google" id="ProtNLM"/>
    </source>
</evidence>
<dbReference type="InterPro" id="IPR036383">
    <property type="entry name" value="TSP1_rpt_sf"/>
</dbReference>
<gene>
    <name evidence="2" type="ORF">GSOID_T00015851001</name>
</gene>
<feature type="region of interest" description="Disordered" evidence="1">
    <location>
        <begin position="1"/>
        <end position="22"/>
    </location>
</feature>
<feature type="compositionally biased region" description="Polar residues" evidence="1">
    <location>
        <begin position="731"/>
        <end position="741"/>
    </location>
</feature>
<feature type="compositionally biased region" description="Basic and acidic residues" evidence="1">
    <location>
        <begin position="1100"/>
        <end position="1111"/>
    </location>
</feature>
<dbReference type="SUPFAM" id="SSF82895">
    <property type="entry name" value="TSP-1 type 1 repeat"/>
    <property type="match status" value="3"/>
</dbReference>
<feature type="region of interest" description="Disordered" evidence="1">
    <location>
        <begin position="485"/>
        <end position="513"/>
    </location>
</feature>
<organism evidence="2">
    <name type="scientific">Oikopleura dioica</name>
    <name type="common">Tunicate</name>
    <dbReference type="NCBI Taxonomy" id="34765"/>
    <lineage>
        <taxon>Eukaryota</taxon>
        <taxon>Metazoa</taxon>
        <taxon>Chordata</taxon>
        <taxon>Tunicata</taxon>
        <taxon>Appendicularia</taxon>
        <taxon>Copelata</taxon>
        <taxon>Oikopleuridae</taxon>
        <taxon>Oikopleura</taxon>
    </lineage>
</organism>
<feature type="compositionally biased region" description="Polar residues" evidence="1">
    <location>
        <begin position="617"/>
        <end position="631"/>
    </location>
</feature>
<dbReference type="OrthoDB" id="446173at2759"/>
<feature type="compositionally biased region" description="Low complexity" evidence="1">
    <location>
        <begin position="713"/>
        <end position="730"/>
    </location>
</feature>
<evidence type="ECO:0000256" key="1">
    <source>
        <dbReference type="SAM" id="MobiDB-lite"/>
    </source>
</evidence>
<accession>E4X1U7</accession>
<feature type="compositionally biased region" description="Low complexity" evidence="1">
    <location>
        <begin position="223"/>
        <end position="248"/>
    </location>
</feature>
<proteinExistence type="predicted"/>
<dbReference type="SMART" id="SM00209">
    <property type="entry name" value="TSP1"/>
    <property type="match status" value="7"/>
</dbReference>
<feature type="region of interest" description="Disordered" evidence="1">
    <location>
        <begin position="613"/>
        <end position="633"/>
    </location>
</feature>
<evidence type="ECO:0000313" key="3">
    <source>
        <dbReference type="Proteomes" id="UP000001307"/>
    </source>
</evidence>
<feature type="compositionally biased region" description="Acidic residues" evidence="1">
    <location>
        <begin position="495"/>
        <end position="513"/>
    </location>
</feature>